<feature type="signal peptide" evidence="1">
    <location>
        <begin position="1"/>
        <end position="30"/>
    </location>
</feature>
<dbReference type="Proteomes" id="UP000247555">
    <property type="component" value="Unassembled WGS sequence"/>
</dbReference>
<evidence type="ECO:0008006" key="4">
    <source>
        <dbReference type="Google" id="ProtNLM"/>
    </source>
</evidence>
<name>A0A318LAI5_9NEIS</name>
<protein>
    <recommendedName>
        <fullName evidence="4">Secreted protein</fullName>
    </recommendedName>
</protein>
<reference evidence="2 3" key="1">
    <citation type="submission" date="2018-05" db="EMBL/GenBank/DDBJ databases">
        <title>Genomic Encyclopedia of Type Strains, Phase IV (KMG-IV): sequencing the most valuable type-strain genomes for metagenomic binning, comparative biology and taxonomic classification.</title>
        <authorList>
            <person name="Goeker M."/>
        </authorList>
    </citation>
    <scope>NUCLEOTIDE SEQUENCE [LARGE SCALE GENOMIC DNA]</scope>
    <source>
        <strain evidence="2 3">DSM 29661</strain>
    </source>
</reference>
<dbReference type="EMBL" id="QJKI01000010">
    <property type="protein sequence ID" value="PXX78687.1"/>
    <property type="molecule type" value="Genomic_DNA"/>
</dbReference>
<evidence type="ECO:0000313" key="3">
    <source>
        <dbReference type="Proteomes" id="UP000247555"/>
    </source>
</evidence>
<keyword evidence="1" id="KW-0732">Signal</keyword>
<feature type="chain" id="PRO_5016430947" description="Secreted protein" evidence="1">
    <location>
        <begin position="31"/>
        <end position="164"/>
    </location>
</feature>
<keyword evidence="3" id="KW-1185">Reference proteome</keyword>
<evidence type="ECO:0000313" key="2">
    <source>
        <dbReference type="EMBL" id="PXX78687.1"/>
    </source>
</evidence>
<dbReference type="OrthoDB" id="8588149at2"/>
<sequence length="164" mass="17634">MKAHHSFLHWPRAVASLGLLALGLSAPALAAPCRDIATVQQSANADQNTAMGGHVTQHIYGMTPPAGSSQLGKTLFEARGKYDAAWRQYQYISNPIACSGNAPFQVVSLTALGMGNLGAYSCTQADVQGRCTKWDSYMAKEISFGFILRNGQWIVNTIYPVALN</sequence>
<comment type="caution">
    <text evidence="2">The sequence shown here is derived from an EMBL/GenBank/DDBJ whole genome shotgun (WGS) entry which is preliminary data.</text>
</comment>
<proteinExistence type="predicted"/>
<dbReference type="RefSeq" id="WP_110390812.1">
    <property type="nucleotide sequence ID" value="NZ_QJKI01000010.1"/>
</dbReference>
<organism evidence="2 3">
    <name type="scientific">Rivihabitans pingtungensis</name>
    <dbReference type="NCBI Taxonomy" id="1054498"/>
    <lineage>
        <taxon>Bacteria</taxon>
        <taxon>Pseudomonadati</taxon>
        <taxon>Pseudomonadota</taxon>
        <taxon>Betaproteobacteria</taxon>
        <taxon>Neisseriales</taxon>
        <taxon>Aquaspirillaceae</taxon>
        <taxon>Rivihabitans</taxon>
    </lineage>
</organism>
<gene>
    <name evidence="2" type="ORF">DFR34_1102</name>
</gene>
<evidence type="ECO:0000256" key="1">
    <source>
        <dbReference type="SAM" id="SignalP"/>
    </source>
</evidence>
<dbReference type="AlphaFoldDB" id="A0A318LAI5"/>
<accession>A0A318LAI5</accession>